<keyword evidence="3" id="KW-1185">Reference proteome</keyword>
<proteinExistence type="predicted"/>
<protein>
    <submittedName>
        <fullName evidence="2">Uncharacterized protein</fullName>
    </submittedName>
</protein>
<dbReference type="EMBL" id="CM035437">
    <property type="protein sequence ID" value="KAH7287823.1"/>
    <property type="molecule type" value="Genomic_DNA"/>
</dbReference>
<dbReference type="Proteomes" id="UP000825935">
    <property type="component" value="Chromosome 32"/>
</dbReference>
<feature type="region of interest" description="Disordered" evidence="1">
    <location>
        <begin position="38"/>
        <end position="59"/>
    </location>
</feature>
<comment type="caution">
    <text evidence="2">The sequence shown here is derived from an EMBL/GenBank/DDBJ whole genome shotgun (WGS) entry which is preliminary data.</text>
</comment>
<evidence type="ECO:0000313" key="3">
    <source>
        <dbReference type="Proteomes" id="UP000825935"/>
    </source>
</evidence>
<evidence type="ECO:0000256" key="1">
    <source>
        <dbReference type="SAM" id="MobiDB-lite"/>
    </source>
</evidence>
<organism evidence="2 3">
    <name type="scientific">Ceratopteris richardii</name>
    <name type="common">Triangle waterfern</name>
    <dbReference type="NCBI Taxonomy" id="49495"/>
    <lineage>
        <taxon>Eukaryota</taxon>
        <taxon>Viridiplantae</taxon>
        <taxon>Streptophyta</taxon>
        <taxon>Embryophyta</taxon>
        <taxon>Tracheophyta</taxon>
        <taxon>Polypodiopsida</taxon>
        <taxon>Polypodiidae</taxon>
        <taxon>Polypodiales</taxon>
        <taxon>Pteridineae</taxon>
        <taxon>Pteridaceae</taxon>
        <taxon>Parkerioideae</taxon>
        <taxon>Ceratopteris</taxon>
    </lineage>
</organism>
<reference evidence="2" key="1">
    <citation type="submission" date="2021-08" db="EMBL/GenBank/DDBJ databases">
        <title>WGS assembly of Ceratopteris richardii.</title>
        <authorList>
            <person name="Marchant D.B."/>
            <person name="Chen G."/>
            <person name="Jenkins J."/>
            <person name="Shu S."/>
            <person name="Leebens-Mack J."/>
            <person name="Grimwood J."/>
            <person name="Schmutz J."/>
            <person name="Soltis P."/>
            <person name="Soltis D."/>
            <person name="Chen Z.-H."/>
        </authorList>
    </citation>
    <scope>NUCLEOTIDE SEQUENCE</scope>
    <source>
        <strain evidence="2">Whitten #5841</strain>
        <tissue evidence="2">Leaf</tissue>
    </source>
</reference>
<evidence type="ECO:0000313" key="2">
    <source>
        <dbReference type="EMBL" id="KAH7287823.1"/>
    </source>
</evidence>
<dbReference type="AlphaFoldDB" id="A0A8T2QWV3"/>
<gene>
    <name evidence="2" type="ORF">KP509_32G076600</name>
</gene>
<sequence length="208" mass="24197">MTRGIIRLVALIYFAITAGSFCSFSVLSLASKSGGKLEREASDRSATSSRRQTQRKMETRNRYVHCDARLQYSDGKAPYQVQRELPKREELDDNRKSIDRHSGYHLHFGQISRIAAERASAWTVVGRDLLHVKVSNETEIITTTRSAGHRRWGRRRKTIRMRLATASKRRAKLTEQQEDRKWAEYRVDSRGVFHEDYARPHPHPPRHN</sequence>
<name>A0A8T2QWV3_CERRI</name>
<accession>A0A8T2QWV3</accession>